<accession>A0A0H1B5K4</accession>
<evidence type="ECO:0000256" key="7">
    <source>
        <dbReference type="SAM" id="Phobius"/>
    </source>
</evidence>
<feature type="transmembrane region" description="Helical" evidence="7">
    <location>
        <begin position="170"/>
        <end position="190"/>
    </location>
</feature>
<evidence type="ECO:0000256" key="5">
    <source>
        <dbReference type="ARBA" id="ARBA00023242"/>
    </source>
</evidence>
<evidence type="ECO:0000256" key="2">
    <source>
        <dbReference type="ARBA" id="ARBA00022692"/>
    </source>
</evidence>
<dbReference type="AlphaFoldDB" id="A0A0H1B5K4"/>
<keyword evidence="3 7" id="KW-1133">Transmembrane helix</keyword>
<dbReference type="EMBL" id="LDEV01003200">
    <property type="protein sequence ID" value="KLJ06308.1"/>
    <property type="molecule type" value="Genomic_DNA"/>
</dbReference>
<dbReference type="InterPro" id="IPR008547">
    <property type="entry name" value="DUF829_TMEM53"/>
</dbReference>
<gene>
    <name evidence="8" type="ORF">EMPG_10292</name>
</gene>
<evidence type="ECO:0000256" key="4">
    <source>
        <dbReference type="ARBA" id="ARBA00023136"/>
    </source>
</evidence>
<comment type="similarity">
    <text evidence="1">Belongs to the TMEM53 family.</text>
</comment>
<dbReference type="Pfam" id="PF05705">
    <property type="entry name" value="DUF829"/>
    <property type="match status" value="1"/>
</dbReference>
<organism evidence="8 9">
    <name type="scientific">Blastomyces silverae</name>
    <dbReference type="NCBI Taxonomy" id="2060906"/>
    <lineage>
        <taxon>Eukaryota</taxon>
        <taxon>Fungi</taxon>
        <taxon>Dikarya</taxon>
        <taxon>Ascomycota</taxon>
        <taxon>Pezizomycotina</taxon>
        <taxon>Eurotiomycetes</taxon>
        <taxon>Eurotiomycetidae</taxon>
        <taxon>Onygenales</taxon>
        <taxon>Ajellomycetaceae</taxon>
        <taxon>Blastomyces</taxon>
    </lineage>
</organism>
<evidence type="ECO:0000256" key="6">
    <source>
        <dbReference type="ARBA" id="ARBA00034303"/>
    </source>
</evidence>
<comment type="caution">
    <text evidence="8">The sequence shown here is derived from an EMBL/GenBank/DDBJ whole genome shotgun (WGS) entry which is preliminary data.</text>
</comment>
<reference evidence="9" key="1">
    <citation type="journal article" date="2015" name="PLoS Genet.">
        <title>The dynamic genome and transcriptome of the human fungal pathogen Blastomyces and close relative Emmonsia.</title>
        <authorList>
            <person name="Munoz J.F."/>
            <person name="Gauthier G.M."/>
            <person name="Desjardins C.A."/>
            <person name="Gallo J.E."/>
            <person name="Holder J."/>
            <person name="Sullivan T.D."/>
            <person name="Marty A.J."/>
            <person name="Carmen J.C."/>
            <person name="Chen Z."/>
            <person name="Ding L."/>
            <person name="Gujja S."/>
            <person name="Magrini V."/>
            <person name="Misas E."/>
            <person name="Mitreva M."/>
            <person name="Priest M."/>
            <person name="Saif S."/>
            <person name="Whiston E.A."/>
            <person name="Young S."/>
            <person name="Zeng Q."/>
            <person name="Goldman W.E."/>
            <person name="Mardis E.R."/>
            <person name="Taylor J.W."/>
            <person name="McEwen J.G."/>
            <person name="Clay O.K."/>
            <person name="Klein B.S."/>
            <person name="Cuomo C.A."/>
        </authorList>
    </citation>
    <scope>NUCLEOTIDE SEQUENCE [LARGE SCALE GENOMIC DNA]</scope>
    <source>
        <strain evidence="9">UAMH 139</strain>
    </source>
</reference>
<evidence type="ECO:0000256" key="1">
    <source>
        <dbReference type="ARBA" id="ARBA00007387"/>
    </source>
</evidence>
<evidence type="ECO:0000256" key="3">
    <source>
        <dbReference type="ARBA" id="ARBA00022989"/>
    </source>
</evidence>
<keyword evidence="4 7" id="KW-0472">Membrane</keyword>
<dbReference type="Proteomes" id="UP000053573">
    <property type="component" value="Unassembled WGS sequence"/>
</dbReference>
<protein>
    <recommendedName>
        <fullName evidence="10">Indole-diterpene biosynthesis protein PaxU</fullName>
    </recommendedName>
</protein>
<evidence type="ECO:0000313" key="9">
    <source>
        <dbReference type="Proteomes" id="UP000053573"/>
    </source>
</evidence>
<dbReference type="InterPro" id="IPR029058">
    <property type="entry name" value="AB_hydrolase_fold"/>
</dbReference>
<keyword evidence="9" id="KW-1185">Reference proteome</keyword>
<dbReference type="OrthoDB" id="77878at2759"/>
<keyword evidence="2 7" id="KW-0812">Transmembrane</keyword>
<dbReference type="PANTHER" id="PTHR12265">
    <property type="entry name" value="TRANSMEMBRANE PROTEIN 53"/>
    <property type="match status" value="1"/>
</dbReference>
<keyword evidence="5" id="KW-0539">Nucleus</keyword>
<evidence type="ECO:0008006" key="10">
    <source>
        <dbReference type="Google" id="ProtNLM"/>
    </source>
</evidence>
<dbReference type="GO" id="GO:0005640">
    <property type="term" value="C:nuclear outer membrane"/>
    <property type="evidence" value="ECO:0007669"/>
    <property type="project" value="UniProtKB-SubCell"/>
</dbReference>
<name>A0A0H1B5K4_9EURO</name>
<dbReference type="PANTHER" id="PTHR12265:SF30">
    <property type="entry name" value="TRANSMEMBRANE PROTEIN 53"/>
    <property type="match status" value="1"/>
</dbReference>
<dbReference type="STRING" id="2060906.A0A0H1B5K4"/>
<proteinExistence type="inferred from homology"/>
<evidence type="ECO:0000313" key="8">
    <source>
        <dbReference type="EMBL" id="KLJ06308.1"/>
    </source>
</evidence>
<sequence>MGSTTGSTESSDDVFASLTKLSSLIHLHEKPASASLSPESPSPTICLLFWMDAAPRHAAKFLDKYITALPNARIICIRTLSKDVLLRGSEKSHCMRVAPFVTALRASDGPMYFHVFSNGGMFSLYHIAAEYRRCTGNTLPIKSLILDSAPGQHDLTAAARAFSYAVPKFFILRMVGVCVIWAVLIAHWLVSKLGRKANAFDIAMNELNNPALIDVGAKRCYIYSKTDELVHWKHVEAHVAQAMARGWHVSTAVFNSPHVGHMRADPERYWKLVWGFVPRDIIQSR</sequence>
<comment type="subcellular location">
    <subcellularLocation>
        <location evidence="6">Nucleus outer membrane</location>
        <topology evidence="6">Single-pass membrane protein</topology>
    </subcellularLocation>
</comment>
<dbReference type="SUPFAM" id="SSF53474">
    <property type="entry name" value="alpha/beta-Hydrolases"/>
    <property type="match status" value="1"/>
</dbReference>